<dbReference type="EMBL" id="RCZM01000001">
    <property type="protein sequence ID" value="TPG19465.1"/>
    <property type="molecule type" value="Genomic_DNA"/>
</dbReference>
<comment type="caution">
    <text evidence="3">The sequence shown here is derived from an EMBL/GenBank/DDBJ whole genome shotgun (WGS) entry which is preliminary data.</text>
</comment>
<dbReference type="AlphaFoldDB" id="A0A502D0Z1"/>
<dbReference type="RefSeq" id="WP_140737113.1">
    <property type="nucleotide sequence ID" value="NZ_RCZM01000001.1"/>
</dbReference>
<dbReference type="InterPro" id="IPR006311">
    <property type="entry name" value="TAT_signal"/>
</dbReference>
<evidence type="ECO:0000259" key="2">
    <source>
        <dbReference type="Pfam" id="PF13559"/>
    </source>
</evidence>
<evidence type="ECO:0000256" key="1">
    <source>
        <dbReference type="SAM" id="Phobius"/>
    </source>
</evidence>
<reference evidence="3 4" key="1">
    <citation type="journal article" date="2019" name="Environ. Microbiol.">
        <title>Species interactions and distinct microbial communities in high Arctic permafrost affected cryosols are associated with the CH4 and CO2 gas fluxes.</title>
        <authorList>
            <person name="Altshuler I."/>
            <person name="Hamel J."/>
            <person name="Turney S."/>
            <person name="Magnuson E."/>
            <person name="Levesque R."/>
            <person name="Greer C."/>
            <person name="Whyte L.G."/>
        </authorList>
    </citation>
    <scope>NUCLEOTIDE SEQUENCE [LARGE SCALE GENOMIC DNA]</scope>
    <source>
        <strain evidence="3 4">S9.3A</strain>
    </source>
</reference>
<sequence>MTVTRRGLGLGLGAAGTLLLAAWVSAAGPVGVFARQDFSGTEAKEPGEEYGPGPILSATNQGLKRADVRASDPVLVSLVSFAMKVVLAVVVIVVLVAIGRALRDRWATREVDTGKQEAVDVLPEALLEGALEGEQLLARGTPANAVIAAWVALEDAVRSAGVRDDDSRTSAELVTSVLRSYRVDRTPLDTLAALYREARFSSHPVAEEQRATARDALLQVQADLRRTVSLMAQARAATADRTRASSR</sequence>
<evidence type="ECO:0000313" key="4">
    <source>
        <dbReference type="Proteomes" id="UP000317722"/>
    </source>
</evidence>
<dbReference type="Pfam" id="PF13559">
    <property type="entry name" value="DUF4129"/>
    <property type="match status" value="1"/>
</dbReference>
<keyword evidence="4" id="KW-1185">Reference proteome</keyword>
<keyword evidence="1" id="KW-1133">Transmembrane helix</keyword>
<keyword evidence="1" id="KW-0812">Transmembrane</keyword>
<keyword evidence="1" id="KW-0472">Membrane</keyword>
<organism evidence="3 4">
    <name type="scientific">Pedococcus bigeumensis</name>
    <dbReference type="NCBI Taxonomy" id="433644"/>
    <lineage>
        <taxon>Bacteria</taxon>
        <taxon>Bacillati</taxon>
        <taxon>Actinomycetota</taxon>
        <taxon>Actinomycetes</taxon>
        <taxon>Micrococcales</taxon>
        <taxon>Intrasporangiaceae</taxon>
        <taxon>Pedococcus</taxon>
    </lineage>
</organism>
<feature type="transmembrane region" description="Helical" evidence="1">
    <location>
        <begin position="74"/>
        <end position="99"/>
    </location>
</feature>
<gene>
    <name evidence="3" type="ORF">EAH86_03075</name>
</gene>
<name>A0A502D0Z1_9MICO</name>
<evidence type="ECO:0000313" key="3">
    <source>
        <dbReference type="EMBL" id="TPG19465.1"/>
    </source>
</evidence>
<accession>A0A502D0Z1</accession>
<dbReference type="Proteomes" id="UP000317722">
    <property type="component" value="Unassembled WGS sequence"/>
</dbReference>
<dbReference type="InterPro" id="IPR025403">
    <property type="entry name" value="TgpA-like_C"/>
</dbReference>
<feature type="domain" description="Protein-glutamine gamma-glutamyltransferase-like C-terminal" evidence="2">
    <location>
        <begin position="149"/>
        <end position="217"/>
    </location>
</feature>
<dbReference type="OrthoDB" id="5198230at2"/>
<proteinExistence type="predicted"/>
<dbReference type="PROSITE" id="PS51318">
    <property type="entry name" value="TAT"/>
    <property type="match status" value="1"/>
</dbReference>
<protein>
    <submittedName>
        <fullName evidence="3">DUF4129 domain-containing protein</fullName>
    </submittedName>
</protein>